<dbReference type="InterPro" id="IPR039424">
    <property type="entry name" value="SBP_5"/>
</dbReference>
<dbReference type="PIRSF" id="PIRSF002741">
    <property type="entry name" value="MppA"/>
    <property type="match status" value="1"/>
</dbReference>
<reference evidence="6 7" key="1">
    <citation type="submission" date="2020-08" db="EMBL/GenBank/DDBJ databases">
        <title>Genomic Encyclopedia of Type Strains, Phase IV (KMG-IV): sequencing the most valuable type-strain genomes for metagenomic binning, comparative biology and taxonomic classification.</title>
        <authorList>
            <person name="Goeker M."/>
        </authorList>
    </citation>
    <scope>NUCLEOTIDE SEQUENCE [LARGE SCALE GENOMIC DNA]</scope>
    <source>
        <strain evidence="6 7">DSM 29853</strain>
    </source>
</reference>
<dbReference type="InterPro" id="IPR000914">
    <property type="entry name" value="SBP_5_dom"/>
</dbReference>
<dbReference type="Gene3D" id="3.40.190.10">
    <property type="entry name" value="Periplasmic binding protein-like II"/>
    <property type="match status" value="1"/>
</dbReference>
<dbReference type="GO" id="GO:1904680">
    <property type="term" value="F:peptide transmembrane transporter activity"/>
    <property type="evidence" value="ECO:0007669"/>
    <property type="project" value="TreeGrafter"/>
</dbReference>
<dbReference type="PANTHER" id="PTHR30290:SF64">
    <property type="entry name" value="ABC TRANSPORTER PERIPLASMIC BINDING PROTEIN"/>
    <property type="match status" value="1"/>
</dbReference>
<accession>A0A7W6NLQ0</accession>
<dbReference type="GO" id="GO:0043190">
    <property type="term" value="C:ATP-binding cassette (ABC) transporter complex"/>
    <property type="evidence" value="ECO:0007669"/>
    <property type="project" value="InterPro"/>
</dbReference>
<evidence type="ECO:0000256" key="1">
    <source>
        <dbReference type="ARBA" id="ARBA00004418"/>
    </source>
</evidence>
<organism evidence="6 7">
    <name type="scientific">Gellertiella hungarica</name>
    <dbReference type="NCBI Taxonomy" id="1572859"/>
    <lineage>
        <taxon>Bacteria</taxon>
        <taxon>Pseudomonadati</taxon>
        <taxon>Pseudomonadota</taxon>
        <taxon>Alphaproteobacteria</taxon>
        <taxon>Hyphomicrobiales</taxon>
        <taxon>Rhizobiaceae</taxon>
        <taxon>Gellertiella</taxon>
    </lineage>
</organism>
<evidence type="ECO:0000313" key="6">
    <source>
        <dbReference type="EMBL" id="MBB4065814.1"/>
    </source>
</evidence>
<dbReference type="PANTHER" id="PTHR30290">
    <property type="entry name" value="PERIPLASMIC BINDING COMPONENT OF ABC TRANSPORTER"/>
    <property type="match status" value="1"/>
</dbReference>
<comment type="subcellular location">
    <subcellularLocation>
        <location evidence="1">Periplasm</location>
    </subcellularLocation>
</comment>
<dbReference type="Gene3D" id="3.10.105.10">
    <property type="entry name" value="Dipeptide-binding Protein, Domain 3"/>
    <property type="match status" value="1"/>
</dbReference>
<dbReference type="SUPFAM" id="SSF53850">
    <property type="entry name" value="Periplasmic binding protein-like II"/>
    <property type="match status" value="1"/>
</dbReference>
<feature type="domain" description="Solute-binding protein family 5" evidence="5">
    <location>
        <begin position="104"/>
        <end position="518"/>
    </location>
</feature>
<evidence type="ECO:0000259" key="5">
    <source>
        <dbReference type="Pfam" id="PF00496"/>
    </source>
</evidence>
<evidence type="ECO:0000256" key="4">
    <source>
        <dbReference type="SAM" id="SignalP"/>
    </source>
</evidence>
<keyword evidence="3 4" id="KW-0732">Signal</keyword>
<name>A0A7W6NLQ0_9HYPH</name>
<protein>
    <submittedName>
        <fullName evidence="6">Microcin C transport system substrate-binding protein</fullName>
    </submittedName>
</protein>
<dbReference type="RefSeq" id="WP_183367108.1">
    <property type="nucleotide sequence ID" value="NZ_JACIEZ010000006.1"/>
</dbReference>
<proteinExistence type="inferred from homology"/>
<keyword evidence="7" id="KW-1185">Reference proteome</keyword>
<evidence type="ECO:0000256" key="2">
    <source>
        <dbReference type="ARBA" id="ARBA00005695"/>
    </source>
</evidence>
<sequence length="610" mass="67741">MRTWGAFILSALLAAGGFSAVVAEDGGFVHGLSSSGEPPKYQPGFPRFDYVNPDAPKGGAVTQAVVGTFDTLNPLLAKGDAASGSDLVFETLLKNALDEVTTAYGLLAEGVSVPADISSATFRLRPEARFADGTPVTPEDVIFSFEKGKELNPQLAVYYAHVVKAEKTGERDVTFRFDMTGNKELPNILGQFPVVPKHWWEAKDAKGNQRDISRTTLEPVIGSGPYRIAEVQPGASIRYERRDDYWGKNLNVNVGQNNFATMKYVYFGDNDVAFEAFRSGQIDYWLELTALRWAKSYDFPAVQDGRVKREQVENPYRNAGVLVGFIPNLRRDLFKDQRVRKALNYAFDFEELNRTIFFGQYQRINSYFYGTELAAKGLPEGRELEILNEVKDLVPPEVFTTPYENPVGGKPDLFRNNMKTAIGLFREAGYEIRGGKMVETKTGTPVSLEILLDGKTLERVALPFAQNLKKIGIAASVRVVDPAQYTNRVRSFDFDVIYSGWAQSLHPGNEQAEFWGSQAATREGSKNYGGISDPGIDQLVKKVIAAGTQDELKAATHALDRVLLAHDFVVPTYTLRASRIAYWSDLTRPEKLPEYGVGFPDIWWSKAAGK</sequence>
<feature type="chain" id="PRO_5031217311" evidence="4">
    <location>
        <begin position="24"/>
        <end position="610"/>
    </location>
</feature>
<gene>
    <name evidence="6" type="ORF">GGR23_003022</name>
</gene>
<dbReference type="Proteomes" id="UP000528286">
    <property type="component" value="Unassembled WGS sequence"/>
</dbReference>
<dbReference type="GO" id="GO:0030288">
    <property type="term" value="C:outer membrane-bounded periplasmic space"/>
    <property type="evidence" value="ECO:0007669"/>
    <property type="project" value="TreeGrafter"/>
</dbReference>
<dbReference type="GO" id="GO:0042884">
    <property type="term" value="P:microcin transport"/>
    <property type="evidence" value="ECO:0007669"/>
    <property type="project" value="TreeGrafter"/>
</dbReference>
<dbReference type="Pfam" id="PF00496">
    <property type="entry name" value="SBP_bac_5"/>
    <property type="match status" value="1"/>
</dbReference>
<dbReference type="InterPro" id="IPR030678">
    <property type="entry name" value="Peptide/Ni-bd"/>
</dbReference>
<comment type="similarity">
    <text evidence="2">Belongs to the bacterial solute-binding protein 5 family.</text>
</comment>
<comment type="caution">
    <text evidence="6">The sequence shown here is derived from an EMBL/GenBank/DDBJ whole genome shotgun (WGS) entry which is preliminary data.</text>
</comment>
<evidence type="ECO:0000256" key="3">
    <source>
        <dbReference type="ARBA" id="ARBA00022729"/>
    </source>
</evidence>
<dbReference type="AlphaFoldDB" id="A0A7W6NLQ0"/>
<dbReference type="CDD" id="cd08497">
    <property type="entry name" value="MbnE-like"/>
    <property type="match status" value="1"/>
</dbReference>
<evidence type="ECO:0000313" key="7">
    <source>
        <dbReference type="Proteomes" id="UP000528286"/>
    </source>
</evidence>
<feature type="signal peptide" evidence="4">
    <location>
        <begin position="1"/>
        <end position="23"/>
    </location>
</feature>
<dbReference type="EMBL" id="JACIEZ010000006">
    <property type="protein sequence ID" value="MBB4065814.1"/>
    <property type="molecule type" value="Genomic_DNA"/>
</dbReference>
<dbReference type="GO" id="GO:0015833">
    <property type="term" value="P:peptide transport"/>
    <property type="evidence" value="ECO:0007669"/>
    <property type="project" value="TreeGrafter"/>
</dbReference>